<gene>
    <name evidence="2" type="ORF">FA13DRAFT_1576534</name>
</gene>
<evidence type="ECO:0000313" key="3">
    <source>
        <dbReference type="Proteomes" id="UP000298030"/>
    </source>
</evidence>
<keyword evidence="1" id="KW-1133">Transmembrane helix</keyword>
<dbReference type="OrthoDB" id="3262196at2759"/>
<proteinExistence type="predicted"/>
<sequence>WPAPDDMDQPVDYCDRSFIFGSTLARFILHGIGDRDLQTPMERLPLALKVNPGIDGVYQEVLSCTHYLPHFHIIISTIACIFAPLSISATAALLGLSTYKIICVVVGMQAILHIPGQDDEPMTAFHSSFRDFLLDENRSGCYCTLPSHHTYLVHRCLDLLV</sequence>
<name>A0A4Y7TFX6_COPMI</name>
<accession>A0A4Y7TFX6</accession>
<evidence type="ECO:0000313" key="2">
    <source>
        <dbReference type="EMBL" id="TEB32874.1"/>
    </source>
</evidence>
<keyword evidence="1" id="KW-0472">Membrane</keyword>
<dbReference type="Proteomes" id="UP000298030">
    <property type="component" value="Unassembled WGS sequence"/>
</dbReference>
<protein>
    <submittedName>
        <fullName evidence="2">Uncharacterized protein</fullName>
    </submittedName>
</protein>
<reference evidence="2 3" key="1">
    <citation type="journal article" date="2019" name="Nat. Ecol. Evol.">
        <title>Megaphylogeny resolves global patterns of mushroom evolution.</title>
        <authorList>
            <person name="Varga T."/>
            <person name="Krizsan K."/>
            <person name="Foldi C."/>
            <person name="Dima B."/>
            <person name="Sanchez-Garcia M."/>
            <person name="Sanchez-Ramirez S."/>
            <person name="Szollosi G.J."/>
            <person name="Szarkandi J.G."/>
            <person name="Papp V."/>
            <person name="Albert L."/>
            <person name="Andreopoulos W."/>
            <person name="Angelini C."/>
            <person name="Antonin V."/>
            <person name="Barry K.W."/>
            <person name="Bougher N.L."/>
            <person name="Buchanan P."/>
            <person name="Buyck B."/>
            <person name="Bense V."/>
            <person name="Catcheside P."/>
            <person name="Chovatia M."/>
            <person name="Cooper J."/>
            <person name="Damon W."/>
            <person name="Desjardin D."/>
            <person name="Finy P."/>
            <person name="Geml J."/>
            <person name="Haridas S."/>
            <person name="Hughes K."/>
            <person name="Justo A."/>
            <person name="Karasinski D."/>
            <person name="Kautmanova I."/>
            <person name="Kiss B."/>
            <person name="Kocsube S."/>
            <person name="Kotiranta H."/>
            <person name="LaButti K.M."/>
            <person name="Lechner B.E."/>
            <person name="Liimatainen K."/>
            <person name="Lipzen A."/>
            <person name="Lukacs Z."/>
            <person name="Mihaltcheva S."/>
            <person name="Morgado L.N."/>
            <person name="Niskanen T."/>
            <person name="Noordeloos M.E."/>
            <person name="Ohm R.A."/>
            <person name="Ortiz-Santana B."/>
            <person name="Ovrebo C."/>
            <person name="Racz N."/>
            <person name="Riley R."/>
            <person name="Savchenko A."/>
            <person name="Shiryaev A."/>
            <person name="Soop K."/>
            <person name="Spirin V."/>
            <person name="Szebenyi C."/>
            <person name="Tomsovsky M."/>
            <person name="Tulloss R.E."/>
            <person name="Uehling J."/>
            <person name="Grigoriev I.V."/>
            <person name="Vagvolgyi C."/>
            <person name="Papp T."/>
            <person name="Martin F.M."/>
            <person name="Miettinen O."/>
            <person name="Hibbett D.S."/>
            <person name="Nagy L.G."/>
        </authorList>
    </citation>
    <scope>NUCLEOTIDE SEQUENCE [LARGE SCALE GENOMIC DNA]</scope>
    <source>
        <strain evidence="2 3">FP101781</strain>
    </source>
</reference>
<dbReference type="EMBL" id="QPFP01000014">
    <property type="protein sequence ID" value="TEB32874.1"/>
    <property type="molecule type" value="Genomic_DNA"/>
</dbReference>
<dbReference type="AlphaFoldDB" id="A0A4Y7TFX6"/>
<organism evidence="2 3">
    <name type="scientific">Coprinellus micaceus</name>
    <name type="common">Glistening ink-cap mushroom</name>
    <name type="synonym">Coprinus micaceus</name>
    <dbReference type="NCBI Taxonomy" id="71717"/>
    <lineage>
        <taxon>Eukaryota</taxon>
        <taxon>Fungi</taxon>
        <taxon>Dikarya</taxon>
        <taxon>Basidiomycota</taxon>
        <taxon>Agaricomycotina</taxon>
        <taxon>Agaricomycetes</taxon>
        <taxon>Agaricomycetidae</taxon>
        <taxon>Agaricales</taxon>
        <taxon>Agaricineae</taxon>
        <taxon>Psathyrellaceae</taxon>
        <taxon>Coprinellus</taxon>
    </lineage>
</organism>
<comment type="caution">
    <text evidence="2">The sequence shown here is derived from an EMBL/GenBank/DDBJ whole genome shotgun (WGS) entry which is preliminary data.</text>
</comment>
<feature type="non-terminal residue" evidence="2">
    <location>
        <position position="161"/>
    </location>
</feature>
<keyword evidence="1" id="KW-0812">Transmembrane</keyword>
<feature type="transmembrane region" description="Helical" evidence="1">
    <location>
        <begin position="71"/>
        <end position="94"/>
    </location>
</feature>
<dbReference type="STRING" id="71717.A0A4Y7TFX6"/>
<evidence type="ECO:0000256" key="1">
    <source>
        <dbReference type="SAM" id="Phobius"/>
    </source>
</evidence>
<keyword evidence="3" id="KW-1185">Reference proteome</keyword>
<feature type="non-terminal residue" evidence="2">
    <location>
        <position position="1"/>
    </location>
</feature>